<dbReference type="EMBL" id="CP136584">
    <property type="protein sequence ID" value="WOE65441.1"/>
    <property type="molecule type" value="Genomic_DNA"/>
</dbReference>
<evidence type="ECO:0000256" key="1">
    <source>
        <dbReference type="SAM" id="Phobius"/>
    </source>
</evidence>
<evidence type="ECO:0000313" key="3">
    <source>
        <dbReference type="EMBL" id="WOE65441.1"/>
    </source>
</evidence>
<keyword evidence="1" id="KW-1133">Transmembrane helix</keyword>
<accession>A0ABZ0F761</accession>
<dbReference type="RefSeq" id="WP_317102479.1">
    <property type="nucleotide sequence ID" value="NZ_CP136584.1"/>
</dbReference>
<dbReference type="InterPro" id="IPR024534">
    <property type="entry name" value="JetD_C"/>
</dbReference>
<keyword evidence="1" id="KW-0812">Transmembrane</keyword>
<dbReference type="Proteomes" id="UP001302667">
    <property type="component" value="Chromosome"/>
</dbReference>
<keyword evidence="4" id="KW-1185">Reference proteome</keyword>
<organism evidence="3 4">
    <name type="scientific">Aeromonas allosaccharophila</name>
    <dbReference type="NCBI Taxonomy" id="656"/>
    <lineage>
        <taxon>Bacteria</taxon>
        <taxon>Pseudomonadati</taxon>
        <taxon>Pseudomonadota</taxon>
        <taxon>Gammaproteobacteria</taxon>
        <taxon>Aeromonadales</taxon>
        <taxon>Aeromonadaceae</taxon>
        <taxon>Aeromonas</taxon>
    </lineage>
</organism>
<sequence length="144" mass="15684">MTLTQDEVIRIRILEPISLVDQHGQHHDMTALMKLLGELALPERALVTLAAIGWQGEQVITVENKGAFVDYPLQAGQMLLFAPGRNTSLAKILIPLLPAAIPWAHFGDLDQRGVYLALVGAIMLACWALLHAASTYKSHATAPE</sequence>
<name>A0ABZ0F761_9GAMM</name>
<reference evidence="3 4" key="1">
    <citation type="submission" date="2023-10" db="EMBL/GenBank/DDBJ databases">
        <title>Genome analysis of psychrotrophic aerobic bacterium Aeromonas allosaccharophila BIM B-1809 isolated from infected fish.</title>
        <authorList>
            <person name="Leanovich S.I."/>
            <person name="Sidarenka A.V."/>
            <person name="Akhremchuk A.E."/>
            <person name="Sikolenko M.A."/>
            <person name="Valentovich L.N."/>
        </authorList>
    </citation>
    <scope>NUCLEOTIDE SEQUENCE [LARGE SCALE GENOMIC DNA]</scope>
    <source>
        <strain evidence="3 4">BIM B-1809</strain>
    </source>
</reference>
<evidence type="ECO:0000313" key="4">
    <source>
        <dbReference type="Proteomes" id="UP001302667"/>
    </source>
</evidence>
<evidence type="ECO:0000259" key="2">
    <source>
        <dbReference type="Pfam" id="PF09983"/>
    </source>
</evidence>
<feature type="transmembrane region" description="Helical" evidence="1">
    <location>
        <begin position="112"/>
        <end position="130"/>
    </location>
</feature>
<proteinExistence type="predicted"/>
<protein>
    <submittedName>
        <fullName evidence="3">DUF2220 family protein</fullName>
    </submittedName>
</protein>
<dbReference type="Pfam" id="PF09983">
    <property type="entry name" value="JetD_C"/>
    <property type="match status" value="1"/>
</dbReference>
<keyword evidence="1" id="KW-0472">Membrane</keyword>
<gene>
    <name evidence="3" type="ORF">RY972_15460</name>
</gene>
<feature type="domain" description="Wadjet protein JetD C-terminal" evidence="2">
    <location>
        <begin position="37"/>
        <end position="137"/>
    </location>
</feature>